<evidence type="ECO:0000313" key="1">
    <source>
        <dbReference type="EMBL" id="SET37404.1"/>
    </source>
</evidence>
<keyword evidence="2" id="KW-1185">Reference proteome</keyword>
<dbReference type="AlphaFoldDB" id="A0A1I0DZD5"/>
<evidence type="ECO:0000313" key="2">
    <source>
        <dbReference type="Proteomes" id="UP000199568"/>
    </source>
</evidence>
<reference evidence="1 2" key="1">
    <citation type="submission" date="2016-10" db="EMBL/GenBank/DDBJ databases">
        <authorList>
            <person name="de Groot N.N."/>
        </authorList>
    </citation>
    <scope>NUCLEOTIDE SEQUENCE [LARGE SCALE GENOMIC DNA]</scope>
    <source>
        <strain evidence="1 2">DSM 18979</strain>
    </source>
</reference>
<gene>
    <name evidence="1" type="ORF">SAMN05660297_02199</name>
</gene>
<proteinExistence type="predicted"/>
<dbReference type="Proteomes" id="UP000199568">
    <property type="component" value="Unassembled WGS sequence"/>
</dbReference>
<organism evidence="1 2">
    <name type="scientific">Natronincola peptidivorans</name>
    <dbReference type="NCBI Taxonomy" id="426128"/>
    <lineage>
        <taxon>Bacteria</taxon>
        <taxon>Bacillati</taxon>
        <taxon>Bacillota</taxon>
        <taxon>Clostridia</taxon>
        <taxon>Peptostreptococcales</taxon>
        <taxon>Natronincolaceae</taxon>
        <taxon>Natronincola</taxon>
    </lineage>
</organism>
<dbReference type="STRING" id="426128.SAMN05660297_02199"/>
<dbReference type="RefSeq" id="WP_090443689.1">
    <property type="nucleotide sequence ID" value="NZ_FOHU01000009.1"/>
</dbReference>
<dbReference type="InterPro" id="IPR029033">
    <property type="entry name" value="His_PPase_superfam"/>
</dbReference>
<dbReference type="EMBL" id="FOHU01000009">
    <property type="protein sequence ID" value="SET37404.1"/>
    <property type="molecule type" value="Genomic_DNA"/>
</dbReference>
<dbReference type="OrthoDB" id="1680942at2"/>
<dbReference type="SUPFAM" id="SSF53254">
    <property type="entry name" value="Phosphoglycerate mutase-like"/>
    <property type="match status" value="1"/>
</dbReference>
<name>A0A1I0DZD5_9FIRM</name>
<protein>
    <submittedName>
        <fullName evidence="1">Broad specificity phosphatase PhoE</fullName>
    </submittedName>
</protein>
<dbReference type="Gene3D" id="3.40.50.1240">
    <property type="entry name" value="Phosphoglycerate mutase-like"/>
    <property type="match status" value="1"/>
</dbReference>
<accession>A0A1I0DZD5</accession>
<sequence length="174" mass="20557">MKIGLMRHFKVDKPLPEKRMITPTEVNLWYQEYETAAIVDGKVDLGNIEWKNCFSSDLSRAVSTAKKIYNGNIIVMEELRELQPDLFVKRNIKLPFVLWLIIIRVRLFIFYRLTEDFRRKLSVALDKILESQEDVLIVSHGFVMIFMRRELIKRGFKGPSFKSPVNGKLYIFEK</sequence>